<gene>
    <name evidence="6" type="ORF">LX87_04739</name>
</gene>
<keyword evidence="5" id="KW-0479">Metal-binding</keyword>
<dbReference type="RefSeq" id="WP_111630750.1">
    <property type="nucleotide sequence ID" value="NZ_QLMC01000006.1"/>
</dbReference>
<evidence type="ECO:0000256" key="1">
    <source>
        <dbReference type="ARBA" id="ARBA00001968"/>
    </source>
</evidence>
<dbReference type="PANTHER" id="PTHR33254:SF4">
    <property type="entry name" value="4-HYDROXY-4-METHYL-2-OXOGLUTARATE ALDOLASE 3-RELATED"/>
    <property type="match status" value="1"/>
</dbReference>
<evidence type="ECO:0000256" key="4">
    <source>
        <dbReference type="ARBA" id="ARBA00030169"/>
    </source>
</evidence>
<feature type="binding site" evidence="5">
    <location>
        <begin position="104"/>
        <end position="107"/>
    </location>
    <ligand>
        <name>substrate</name>
    </ligand>
</feature>
<dbReference type="Proteomes" id="UP000248790">
    <property type="component" value="Unassembled WGS sequence"/>
</dbReference>
<dbReference type="GO" id="GO:0046872">
    <property type="term" value="F:metal ion binding"/>
    <property type="evidence" value="ECO:0007669"/>
    <property type="project" value="UniProtKB-KW"/>
</dbReference>
<dbReference type="Gene3D" id="3.50.30.40">
    <property type="entry name" value="Ribonuclease E inhibitor RraA/RraA-like"/>
    <property type="match status" value="1"/>
</dbReference>
<dbReference type="OrthoDB" id="9784786at2"/>
<name>A0A327WQQ0_LARAB</name>
<comment type="caution">
    <text evidence="6">The sequence shown here is derived from an EMBL/GenBank/DDBJ whole genome shotgun (WGS) entry which is preliminary data.</text>
</comment>
<evidence type="ECO:0000256" key="3">
    <source>
        <dbReference type="ARBA" id="ARBA00029596"/>
    </source>
</evidence>
<keyword evidence="7" id="KW-1185">Reference proteome</keyword>
<dbReference type="Pfam" id="PF03737">
    <property type="entry name" value="RraA-like"/>
    <property type="match status" value="1"/>
</dbReference>
<comment type="cofactor">
    <cofactor evidence="1">
        <name>a divalent metal cation</name>
        <dbReference type="ChEBI" id="CHEBI:60240"/>
    </cofactor>
</comment>
<dbReference type="EMBL" id="QLMC01000006">
    <property type="protein sequence ID" value="RAJ93227.1"/>
    <property type="molecule type" value="Genomic_DNA"/>
</dbReference>
<evidence type="ECO:0000313" key="7">
    <source>
        <dbReference type="Proteomes" id="UP000248790"/>
    </source>
</evidence>
<sequence length="226" mass="25612">METTLNFITDEERFNWIRENLYVPVVCDVLDSMGYRNQAMHHRLRPLDPENCVIVGRARTFRWMDTDYVMDDPYGLEIEAMDALGKGDVVVHSTDPAGTNAPWGELMSTIAKRNGATGCICDSMIRDCRKIMAMDFPVFYGGIRPLDSLGRGRVMAYDVPVRCGDVLVHPHELIFSDFDGIVVIPQGLEDEVLLQAYEKVTKENQSRIDLLNGDSLRTVFDRYGVL</sequence>
<dbReference type="PANTHER" id="PTHR33254">
    <property type="entry name" value="4-HYDROXY-4-METHYL-2-OXOGLUTARATE ALDOLASE 3-RELATED"/>
    <property type="match status" value="1"/>
</dbReference>
<evidence type="ECO:0000256" key="5">
    <source>
        <dbReference type="PIRSR" id="PIRSR605493-1"/>
    </source>
</evidence>
<comment type="cofactor">
    <cofactor evidence="5">
        <name>Mg(2+)</name>
        <dbReference type="ChEBI" id="CHEBI:18420"/>
    </cofactor>
</comment>
<proteinExistence type="predicted"/>
<dbReference type="CDD" id="cd16841">
    <property type="entry name" value="RraA_family"/>
    <property type="match status" value="1"/>
</dbReference>
<keyword evidence="5" id="KW-0460">Magnesium</keyword>
<dbReference type="SUPFAM" id="SSF89562">
    <property type="entry name" value="RraA-like"/>
    <property type="match status" value="1"/>
</dbReference>
<accession>A0A327WQQ0</accession>
<evidence type="ECO:0000256" key="2">
    <source>
        <dbReference type="ARBA" id="ARBA00016549"/>
    </source>
</evidence>
<protein>
    <recommendedName>
        <fullName evidence="2">Putative 4-hydroxy-4-methyl-2-oxoglutarate aldolase</fullName>
    </recommendedName>
    <alternativeName>
        <fullName evidence="3">Regulator of ribonuclease activity homolog</fullName>
    </alternativeName>
    <alternativeName>
        <fullName evidence="4">RraA-like protein</fullName>
    </alternativeName>
</protein>
<feature type="binding site" evidence="5">
    <location>
        <position position="126"/>
    </location>
    <ligand>
        <name>substrate</name>
    </ligand>
</feature>
<dbReference type="AlphaFoldDB" id="A0A327WQQ0"/>
<dbReference type="InterPro" id="IPR036704">
    <property type="entry name" value="RraA/RraA-like_sf"/>
</dbReference>
<reference evidence="6 7" key="1">
    <citation type="submission" date="2018-06" db="EMBL/GenBank/DDBJ databases">
        <title>Genomic Encyclopedia of Archaeal and Bacterial Type Strains, Phase II (KMG-II): from individual species to whole genera.</title>
        <authorList>
            <person name="Goeker M."/>
        </authorList>
    </citation>
    <scope>NUCLEOTIDE SEQUENCE [LARGE SCALE GENOMIC DNA]</scope>
    <source>
        <strain evidence="6 7">DSM 21851</strain>
    </source>
</reference>
<feature type="binding site" evidence="5">
    <location>
        <position position="127"/>
    </location>
    <ligand>
        <name>Mg(2+)</name>
        <dbReference type="ChEBI" id="CHEBI:18420"/>
    </ligand>
</feature>
<organism evidence="6 7">
    <name type="scientific">Larkinella arboricola</name>
    <dbReference type="NCBI Taxonomy" id="643671"/>
    <lineage>
        <taxon>Bacteria</taxon>
        <taxon>Pseudomonadati</taxon>
        <taxon>Bacteroidota</taxon>
        <taxon>Cytophagia</taxon>
        <taxon>Cytophagales</taxon>
        <taxon>Spirosomataceae</taxon>
        <taxon>Larkinella</taxon>
    </lineage>
</organism>
<dbReference type="InterPro" id="IPR005493">
    <property type="entry name" value="RraA/RraA-like"/>
</dbReference>
<evidence type="ECO:0000313" key="6">
    <source>
        <dbReference type="EMBL" id="RAJ93227.1"/>
    </source>
</evidence>